<dbReference type="SUPFAM" id="SSF56112">
    <property type="entry name" value="Protein kinase-like (PK-like)"/>
    <property type="match status" value="1"/>
</dbReference>
<reference evidence="6 7" key="1">
    <citation type="submission" date="2012-06" db="EMBL/GenBank/DDBJ databases">
        <title>Finished chromosome of genome of Cylindrospermum stagnale PCC 7417.</title>
        <authorList>
            <consortium name="US DOE Joint Genome Institute"/>
            <person name="Gugger M."/>
            <person name="Coursin T."/>
            <person name="Rippka R."/>
            <person name="Tandeau De Marsac N."/>
            <person name="Huntemann M."/>
            <person name="Wei C.-L."/>
            <person name="Han J."/>
            <person name="Detter J.C."/>
            <person name="Han C."/>
            <person name="Tapia R."/>
            <person name="Chen A."/>
            <person name="Kyrpides N."/>
            <person name="Mavromatis K."/>
            <person name="Markowitz V."/>
            <person name="Szeto E."/>
            <person name="Ivanova N."/>
            <person name="Pagani I."/>
            <person name="Pati A."/>
            <person name="Goodwin L."/>
            <person name="Nordberg H.P."/>
            <person name="Cantor M.N."/>
            <person name="Hua S.X."/>
            <person name="Woyke T."/>
            <person name="Kerfeld C.A."/>
        </authorList>
    </citation>
    <scope>NUCLEOTIDE SEQUENCE [LARGE SCALE GENOMIC DNA]</scope>
    <source>
        <strain evidence="6 7">PCC 7417</strain>
    </source>
</reference>
<dbReference type="InterPro" id="IPR011009">
    <property type="entry name" value="Kinase-like_dom_sf"/>
</dbReference>
<dbReference type="OrthoDB" id="437733at2"/>
<dbReference type="Gene3D" id="1.10.510.10">
    <property type="entry name" value="Transferase(Phosphotransferase) domain 1"/>
    <property type="match status" value="1"/>
</dbReference>
<dbReference type="PANTHER" id="PTHR24363:SF7">
    <property type="entry name" value="SERINE_THREONINE-PROTEIN KINASE-LIKE PROTEIN E"/>
    <property type="match status" value="1"/>
</dbReference>
<evidence type="ECO:0000259" key="5">
    <source>
        <dbReference type="PROSITE" id="PS50011"/>
    </source>
</evidence>
<dbReference type="Proteomes" id="UP000010475">
    <property type="component" value="Chromosome"/>
</dbReference>
<feature type="domain" description="FHA" evidence="4">
    <location>
        <begin position="26"/>
        <end position="79"/>
    </location>
</feature>
<dbReference type="CDD" id="cd14014">
    <property type="entry name" value="STKc_PknB_like"/>
    <property type="match status" value="1"/>
</dbReference>
<dbReference type="PATRIC" id="fig|56107.3.peg.3074"/>
<feature type="domain" description="Protein kinase" evidence="5">
    <location>
        <begin position="169"/>
        <end position="422"/>
    </location>
</feature>
<dbReference type="eggNOG" id="COG1716">
    <property type="taxonomic scope" value="Bacteria"/>
</dbReference>
<dbReference type="Gene3D" id="2.60.200.20">
    <property type="match status" value="1"/>
</dbReference>
<dbReference type="STRING" id="56107.Cylst_2777"/>
<dbReference type="Pfam" id="PF00069">
    <property type="entry name" value="Pkinase"/>
    <property type="match status" value="1"/>
</dbReference>
<keyword evidence="6" id="KW-0418">Kinase</keyword>
<dbReference type="SMART" id="SM00220">
    <property type="entry name" value="S_TKc"/>
    <property type="match status" value="1"/>
</dbReference>
<dbReference type="Gene3D" id="3.30.200.20">
    <property type="entry name" value="Phosphorylase Kinase, domain 1"/>
    <property type="match status" value="1"/>
</dbReference>
<protein>
    <submittedName>
        <fullName evidence="6">Protein kinase domain with FHA domain</fullName>
    </submittedName>
</protein>
<evidence type="ECO:0000313" key="6">
    <source>
        <dbReference type="EMBL" id="AFZ24974.1"/>
    </source>
</evidence>
<sequence length="425" mass="47077">MVTLTLLEAQQKTPLKQWCFENSAVIRIGRAADNHVVLTDSLVSRYHLELRQVATVNKGDSWQVISQGTNGTFLNGILVIQCPLPDNSLLQLAQGGPILQFQIQEVTAPSKLPWQQLHGEATSANTPIFSAQSYATSANFCTHEGNSPGNLFCIHCGQPLSVQKTIRHYQVLQTLGQGGMGTTYLAWDAVGLIAGQPQLLVLKQMNADMAKIAKAQELFEREAYTLKGLNYPGIPKYYDFFVEGGKKYLAMELIHGLDLEKRIYSTGPVTPSQAITWMMQTCDILGYLHSQDPPLIHRDIKPANLMVRISNNQIVVLDFGAVKETGTAPGTRIGAEGYCAPEQERGQPLTQSDLYAIGPTLIFLLTGENPFKFYRQRGKNFRFDVAKIPTITPQLRDVIDRVTEPLPRDRYQSANELAMALAACQ</sequence>
<dbReference type="SMART" id="SM00240">
    <property type="entry name" value="FHA"/>
    <property type="match status" value="1"/>
</dbReference>
<dbReference type="eggNOG" id="COG0515">
    <property type="taxonomic scope" value="Bacteria"/>
</dbReference>
<keyword evidence="6" id="KW-0808">Transferase</keyword>
<dbReference type="Pfam" id="PF00498">
    <property type="entry name" value="FHA"/>
    <property type="match status" value="1"/>
</dbReference>
<feature type="binding site" evidence="3">
    <location>
        <position position="203"/>
    </location>
    <ligand>
        <name>ATP</name>
        <dbReference type="ChEBI" id="CHEBI:30616"/>
    </ligand>
</feature>
<dbReference type="PROSITE" id="PS00108">
    <property type="entry name" value="PROTEIN_KINASE_ST"/>
    <property type="match status" value="1"/>
</dbReference>
<dbReference type="PROSITE" id="PS50011">
    <property type="entry name" value="PROTEIN_KINASE_DOM"/>
    <property type="match status" value="1"/>
</dbReference>
<dbReference type="AlphaFoldDB" id="K9WYS7"/>
<evidence type="ECO:0000256" key="3">
    <source>
        <dbReference type="PROSITE-ProRule" id="PRU10141"/>
    </source>
</evidence>
<evidence type="ECO:0000313" key="7">
    <source>
        <dbReference type="Proteomes" id="UP000010475"/>
    </source>
</evidence>
<dbReference type="InterPro" id="IPR008271">
    <property type="entry name" value="Ser/Thr_kinase_AS"/>
</dbReference>
<name>K9WYS7_9NOST</name>
<proteinExistence type="predicted"/>
<dbReference type="KEGG" id="csg:Cylst_2777"/>
<dbReference type="RefSeq" id="WP_015208227.1">
    <property type="nucleotide sequence ID" value="NC_019757.1"/>
</dbReference>
<dbReference type="InterPro" id="IPR017441">
    <property type="entry name" value="Protein_kinase_ATP_BS"/>
</dbReference>
<dbReference type="InterPro" id="IPR008984">
    <property type="entry name" value="SMAD_FHA_dom_sf"/>
</dbReference>
<gene>
    <name evidence="6" type="ORF">Cylst_2777</name>
</gene>
<dbReference type="PROSITE" id="PS00107">
    <property type="entry name" value="PROTEIN_KINASE_ATP"/>
    <property type="match status" value="1"/>
</dbReference>
<dbReference type="PROSITE" id="PS50006">
    <property type="entry name" value="FHA_DOMAIN"/>
    <property type="match status" value="1"/>
</dbReference>
<keyword evidence="1 3" id="KW-0547">Nucleotide-binding</keyword>
<dbReference type="InterPro" id="IPR000253">
    <property type="entry name" value="FHA_dom"/>
</dbReference>
<dbReference type="GO" id="GO:0005524">
    <property type="term" value="F:ATP binding"/>
    <property type="evidence" value="ECO:0007669"/>
    <property type="project" value="UniProtKB-UniRule"/>
</dbReference>
<evidence type="ECO:0000256" key="1">
    <source>
        <dbReference type="ARBA" id="ARBA00022741"/>
    </source>
</evidence>
<dbReference type="GO" id="GO:0004674">
    <property type="term" value="F:protein serine/threonine kinase activity"/>
    <property type="evidence" value="ECO:0007669"/>
    <property type="project" value="TreeGrafter"/>
</dbReference>
<accession>K9WYS7</accession>
<dbReference type="EMBL" id="CP003642">
    <property type="protein sequence ID" value="AFZ24974.1"/>
    <property type="molecule type" value="Genomic_DNA"/>
</dbReference>
<dbReference type="SUPFAM" id="SSF49879">
    <property type="entry name" value="SMAD/FHA domain"/>
    <property type="match status" value="1"/>
</dbReference>
<dbReference type="PANTHER" id="PTHR24363">
    <property type="entry name" value="SERINE/THREONINE PROTEIN KINASE"/>
    <property type="match status" value="1"/>
</dbReference>
<organism evidence="6 7">
    <name type="scientific">Cylindrospermum stagnale PCC 7417</name>
    <dbReference type="NCBI Taxonomy" id="56107"/>
    <lineage>
        <taxon>Bacteria</taxon>
        <taxon>Bacillati</taxon>
        <taxon>Cyanobacteriota</taxon>
        <taxon>Cyanophyceae</taxon>
        <taxon>Nostocales</taxon>
        <taxon>Nostocaceae</taxon>
        <taxon>Cylindrospermum</taxon>
    </lineage>
</organism>
<dbReference type="HOGENOM" id="CLU_637370_0_0_3"/>
<dbReference type="CDD" id="cd00060">
    <property type="entry name" value="FHA"/>
    <property type="match status" value="1"/>
</dbReference>
<keyword evidence="2 3" id="KW-0067">ATP-binding</keyword>
<evidence type="ECO:0000256" key="2">
    <source>
        <dbReference type="ARBA" id="ARBA00022840"/>
    </source>
</evidence>
<evidence type="ECO:0000259" key="4">
    <source>
        <dbReference type="PROSITE" id="PS50006"/>
    </source>
</evidence>
<keyword evidence="7" id="KW-1185">Reference proteome</keyword>
<dbReference type="InterPro" id="IPR000719">
    <property type="entry name" value="Prot_kinase_dom"/>
</dbReference>